<accession>Q4Z9C5</accession>
<reference evidence="1 2" key="1">
    <citation type="journal article" date="2005" name="Proc. Natl. Acad. Sci. U.S.A.">
        <title>The complete genomes and proteomes of 27 Staphylococcus aureus bacteriophages.</title>
        <authorList>
            <person name="Kwan T."/>
            <person name="Liu J."/>
            <person name="Dubow M."/>
            <person name="Gros P."/>
            <person name="Pelletier J."/>
        </authorList>
    </citation>
    <scope>NUCLEOTIDE SEQUENCE [LARGE SCALE GENOMIC DNA]</scope>
</reference>
<dbReference type="GeneID" id="5130324"/>
<organismHost>
    <name type="scientific">Twortvirus twort</name>
    <dbReference type="NCBI Taxonomy" id="55510"/>
</organismHost>
<dbReference type="EMBL" id="AY954970">
    <property type="protein sequence ID" value="AAX92320.1"/>
    <property type="molecule type" value="Genomic_DNA"/>
</dbReference>
<dbReference type="RefSeq" id="YP_238580.1">
    <property type="nucleotide sequence ID" value="NC_007021.1"/>
</dbReference>
<proteinExistence type="predicted"/>
<evidence type="ECO:0000313" key="2">
    <source>
        <dbReference type="Proteomes" id="UP000001466"/>
    </source>
</evidence>
<evidence type="ECO:0000313" key="1">
    <source>
        <dbReference type="EMBL" id="AAX92320.1"/>
    </source>
</evidence>
<keyword evidence="2" id="KW-1185">Reference proteome</keyword>
<protein>
    <submittedName>
        <fullName evidence="1">ORF024</fullName>
    </submittedName>
</protein>
<organism evidence="1 2">
    <name type="scientific">Staphylococcus phage Twort (strain DSM 17442 / HER 48)</name>
    <name type="common">Bacteriophage Twort</name>
    <dbReference type="NCBI Taxonomy" id="2908167"/>
    <lineage>
        <taxon>Viruses</taxon>
        <taxon>Duplodnaviria</taxon>
        <taxon>Heunggongvirae</taxon>
        <taxon>Uroviricota</taxon>
        <taxon>Caudoviricetes</taxon>
        <taxon>Herelleviridae</taxon>
        <taxon>Twortvirinae</taxon>
        <taxon>Twortvirus</taxon>
        <taxon>Twortvirus twort</taxon>
    </lineage>
</organism>
<dbReference type="KEGG" id="vg:5130324"/>
<dbReference type="Proteomes" id="UP000001466">
    <property type="component" value="Segment"/>
</dbReference>
<name>Q4Z9C5_BPTWO</name>
<sequence>MAFTFKQLKGTDYLRDAYPKINELGINSASLSQEVDKIKEMFSDIQSFNITDNTGKTPEGSQINQDYLNNYIDVYGSLTYPPSNTASNGWVNARITNSGEGILIFLPDNSEKIFKKTKHSGQWSDWTSFSSDAELNKFIPGDINNNGDFDYKWDSGSGTLEEEISKVAPGLSLFYANQHMSNSKFTEPVRGTIQKDLVSNGYVAIVKAIGYSGKEYVIPVINGTAKPLQQTIMTTDLWKGSQDLATKSTLRLNDAVSNYDYLEFYVEFYVGGVNTFKAPSRLTTVYFRDFNLTNNDTNSGFDLFEGAVSIDSSGLTFTPYLSKKVTGSSIWFNQTGYITIKSITGIKHV</sequence>